<comment type="similarity">
    <text evidence="11">Belongs to the class-I aminoacyl-tRNA synthetase family.</text>
</comment>
<dbReference type="Gene3D" id="1.10.240.10">
    <property type="entry name" value="Tyrosyl-Transfer RNA Synthetase"/>
    <property type="match status" value="1"/>
</dbReference>
<evidence type="ECO:0000256" key="10">
    <source>
        <dbReference type="PROSITE-ProRule" id="PRU00182"/>
    </source>
</evidence>
<keyword evidence="7 11" id="KW-0030">Aminoacyl-tRNA synthetase</keyword>
<dbReference type="GO" id="GO:0003723">
    <property type="term" value="F:RNA binding"/>
    <property type="evidence" value="ECO:0007669"/>
    <property type="project" value="UniProtKB-KW"/>
</dbReference>
<dbReference type="GO" id="GO:0004831">
    <property type="term" value="F:tyrosine-tRNA ligase activity"/>
    <property type="evidence" value="ECO:0007669"/>
    <property type="project" value="UniProtKB-UniRule"/>
</dbReference>
<dbReference type="NCBIfam" id="TIGR00234">
    <property type="entry name" value="tyrS"/>
    <property type="match status" value="1"/>
</dbReference>
<evidence type="ECO:0000313" key="13">
    <source>
        <dbReference type="EMBL" id="OGG02620.1"/>
    </source>
</evidence>
<comment type="catalytic activity">
    <reaction evidence="8">
        <text>tRNA(Tyr) + L-tyrosine + ATP = L-tyrosyl-tRNA(Tyr) + AMP + diphosphate + H(+)</text>
        <dbReference type="Rhea" id="RHEA:10220"/>
        <dbReference type="Rhea" id="RHEA-COMP:9706"/>
        <dbReference type="Rhea" id="RHEA-COMP:9707"/>
        <dbReference type="ChEBI" id="CHEBI:15378"/>
        <dbReference type="ChEBI" id="CHEBI:30616"/>
        <dbReference type="ChEBI" id="CHEBI:33019"/>
        <dbReference type="ChEBI" id="CHEBI:58315"/>
        <dbReference type="ChEBI" id="CHEBI:78442"/>
        <dbReference type="ChEBI" id="CHEBI:78536"/>
        <dbReference type="ChEBI" id="CHEBI:456215"/>
        <dbReference type="EC" id="6.1.1.1"/>
    </reaction>
</comment>
<evidence type="ECO:0000259" key="12">
    <source>
        <dbReference type="Pfam" id="PF22421"/>
    </source>
</evidence>
<evidence type="ECO:0000256" key="3">
    <source>
        <dbReference type="ARBA" id="ARBA00022741"/>
    </source>
</evidence>
<keyword evidence="4 11" id="KW-0067">ATP-binding</keyword>
<organism evidence="13 14">
    <name type="scientific">Candidatus Gottesmanbacteria bacterium RBG_16_37_8</name>
    <dbReference type="NCBI Taxonomy" id="1798371"/>
    <lineage>
        <taxon>Bacteria</taxon>
        <taxon>Candidatus Gottesmaniibacteriota</taxon>
    </lineage>
</organism>
<dbReference type="EC" id="6.1.1.1" evidence="1 9"/>
<evidence type="ECO:0000313" key="14">
    <source>
        <dbReference type="Proteomes" id="UP000176665"/>
    </source>
</evidence>
<dbReference type="InterPro" id="IPR036986">
    <property type="entry name" value="S4_RNA-bd_sf"/>
</dbReference>
<dbReference type="STRING" id="1798371.A2W14_04255"/>
<feature type="domain" description="Tyrosine--tRNA ligase SYY-like C-terminal" evidence="12">
    <location>
        <begin position="321"/>
        <end position="392"/>
    </location>
</feature>
<protein>
    <recommendedName>
        <fullName evidence="1 9">Tyrosine--tRNA ligase</fullName>
        <ecNumber evidence="1 9">6.1.1.1</ecNumber>
    </recommendedName>
</protein>
<dbReference type="AlphaFoldDB" id="A0A1F5YQZ6"/>
<evidence type="ECO:0000256" key="7">
    <source>
        <dbReference type="ARBA" id="ARBA00023146"/>
    </source>
</evidence>
<dbReference type="Pfam" id="PF22421">
    <property type="entry name" value="SYY_C-terminal"/>
    <property type="match status" value="1"/>
</dbReference>
<dbReference type="CDD" id="cd00165">
    <property type="entry name" value="S4"/>
    <property type="match status" value="1"/>
</dbReference>
<evidence type="ECO:0000256" key="9">
    <source>
        <dbReference type="NCBIfam" id="TIGR00234"/>
    </source>
</evidence>
<keyword evidence="3 11" id="KW-0547">Nucleotide-binding</keyword>
<dbReference type="InterPro" id="IPR024088">
    <property type="entry name" value="Tyr-tRNA-ligase_bac-type"/>
</dbReference>
<dbReference type="CDD" id="cd00805">
    <property type="entry name" value="TyrRS_core"/>
    <property type="match status" value="1"/>
</dbReference>
<keyword evidence="2 11" id="KW-0436">Ligase</keyword>
<dbReference type="Proteomes" id="UP000176665">
    <property type="component" value="Unassembled WGS sequence"/>
</dbReference>
<accession>A0A1F5YQZ6</accession>
<dbReference type="PANTHER" id="PTHR11766">
    <property type="entry name" value="TYROSYL-TRNA SYNTHETASE"/>
    <property type="match status" value="1"/>
</dbReference>
<gene>
    <name evidence="13" type="ORF">A2W14_04255</name>
</gene>
<evidence type="ECO:0000256" key="8">
    <source>
        <dbReference type="ARBA" id="ARBA00048248"/>
    </source>
</evidence>
<sequence length="398" mass="44806">MDQISEILTRGVDKIYPSFEALEKVLRSGKKIRLFQGFDPTGVRLHIGHLVGLQKLAQFQKLGHHVIFLIGDGTGQAGDPSGKTRTREKFLSNEELRKNAKDYVMQAAKIIDFEGKNKAEILYNGDWLNKLSLVELLDLAGHFSLQQLEERDLFTERKKKGLEINFREFIYPLLQGFDSVAMNIDLEIGGTDQTFNMLCGRQLVKQYLNKEKFVLTVPLLTDSKGTKIGKTEGNVIALTSQPNDLFGMIMNLPDDVIFKCLTYITALPLNEIDDIKNKLKNGNNPMVYKKKLAFELVKMLNDTSAALSAQNYFETVFQKRQKASSLPEVIYQDGETGIVALLLKIGLVTSKGQAKRLIREGAVDIDNRKVTAENLMINPKNKSVIKVGKHKFVKIITN</sequence>
<proteinExistence type="inferred from homology"/>
<keyword evidence="6 11" id="KW-0648">Protein biosynthesis</keyword>
<dbReference type="Gene3D" id="3.10.290.10">
    <property type="entry name" value="RNA-binding S4 domain"/>
    <property type="match status" value="1"/>
</dbReference>
<dbReference type="PROSITE" id="PS50889">
    <property type="entry name" value="S4"/>
    <property type="match status" value="1"/>
</dbReference>
<evidence type="ECO:0000256" key="1">
    <source>
        <dbReference type="ARBA" id="ARBA00013160"/>
    </source>
</evidence>
<dbReference type="GO" id="GO:0005829">
    <property type="term" value="C:cytosol"/>
    <property type="evidence" value="ECO:0007669"/>
    <property type="project" value="TreeGrafter"/>
</dbReference>
<name>A0A1F5YQZ6_9BACT</name>
<evidence type="ECO:0000256" key="5">
    <source>
        <dbReference type="ARBA" id="ARBA00022884"/>
    </source>
</evidence>
<dbReference type="InterPro" id="IPR002305">
    <property type="entry name" value="aa-tRNA-synth_Ic"/>
</dbReference>
<evidence type="ECO:0000256" key="11">
    <source>
        <dbReference type="RuleBase" id="RU363036"/>
    </source>
</evidence>
<dbReference type="PANTHER" id="PTHR11766:SF1">
    <property type="entry name" value="TYROSINE--TRNA LIGASE"/>
    <property type="match status" value="1"/>
</dbReference>
<dbReference type="Pfam" id="PF00579">
    <property type="entry name" value="tRNA-synt_1b"/>
    <property type="match status" value="1"/>
</dbReference>
<dbReference type="GO" id="GO:0006437">
    <property type="term" value="P:tyrosyl-tRNA aminoacylation"/>
    <property type="evidence" value="ECO:0007669"/>
    <property type="project" value="UniProtKB-UniRule"/>
</dbReference>
<dbReference type="EMBL" id="MFJA01000060">
    <property type="protein sequence ID" value="OGG02620.1"/>
    <property type="molecule type" value="Genomic_DNA"/>
</dbReference>
<comment type="caution">
    <text evidence="13">The sequence shown here is derived from an EMBL/GenBank/DDBJ whole genome shotgun (WGS) entry which is preliminary data.</text>
</comment>
<dbReference type="InterPro" id="IPR054608">
    <property type="entry name" value="SYY-like_C"/>
</dbReference>
<dbReference type="InterPro" id="IPR002307">
    <property type="entry name" value="Tyr-tRNA-ligase"/>
</dbReference>
<dbReference type="SUPFAM" id="SSF55174">
    <property type="entry name" value="Alpha-L RNA-binding motif"/>
    <property type="match status" value="1"/>
</dbReference>
<reference evidence="13 14" key="1">
    <citation type="journal article" date="2016" name="Nat. Commun.">
        <title>Thousands of microbial genomes shed light on interconnected biogeochemical processes in an aquifer system.</title>
        <authorList>
            <person name="Anantharaman K."/>
            <person name="Brown C.T."/>
            <person name="Hug L.A."/>
            <person name="Sharon I."/>
            <person name="Castelle C.J."/>
            <person name="Probst A.J."/>
            <person name="Thomas B.C."/>
            <person name="Singh A."/>
            <person name="Wilkins M.J."/>
            <person name="Karaoz U."/>
            <person name="Brodie E.L."/>
            <person name="Williams K.H."/>
            <person name="Hubbard S.S."/>
            <person name="Banfield J.F."/>
        </authorList>
    </citation>
    <scope>NUCLEOTIDE SEQUENCE [LARGE SCALE GENOMIC DNA]</scope>
</reference>
<dbReference type="PRINTS" id="PR01040">
    <property type="entry name" value="TRNASYNTHTYR"/>
</dbReference>
<evidence type="ECO:0000256" key="6">
    <source>
        <dbReference type="ARBA" id="ARBA00022917"/>
    </source>
</evidence>
<dbReference type="GO" id="GO:0005524">
    <property type="term" value="F:ATP binding"/>
    <property type="evidence" value="ECO:0007669"/>
    <property type="project" value="UniProtKB-KW"/>
</dbReference>
<dbReference type="SUPFAM" id="SSF52374">
    <property type="entry name" value="Nucleotidylyl transferase"/>
    <property type="match status" value="1"/>
</dbReference>
<evidence type="ECO:0000256" key="2">
    <source>
        <dbReference type="ARBA" id="ARBA00022598"/>
    </source>
</evidence>
<evidence type="ECO:0000256" key="4">
    <source>
        <dbReference type="ARBA" id="ARBA00022840"/>
    </source>
</evidence>
<keyword evidence="5 10" id="KW-0694">RNA-binding</keyword>
<dbReference type="Gene3D" id="3.40.50.620">
    <property type="entry name" value="HUPs"/>
    <property type="match status" value="1"/>
</dbReference>
<dbReference type="InterPro" id="IPR014729">
    <property type="entry name" value="Rossmann-like_a/b/a_fold"/>
</dbReference>